<dbReference type="Pfam" id="PF01627">
    <property type="entry name" value="Hpt"/>
    <property type="match status" value="1"/>
</dbReference>
<feature type="domain" description="Histidine kinase" evidence="14">
    <location>
        <begin position="313"/>
        <end position="520"/>
    </location>
</feature>
<dbReference type="InterPro" id="IPR036641">
    <property type="entry name" value="HPT_dom_sf"/>
</dbReference>
<dbReference type="CDD" id="cd00088">
    <property type="entry name" value="HPT"/>
    <property type="match status" value="1"/>
</dbReference>
<keyword evidence="10" id="KW-0902">Two-component regulatory system</keyword>
<evidence type="ECO:0000256" key="10">
    <source>
        <dbReference type="ARBA" id="ARBA00023012"/>
    </source>
</evidence>
<evidence type="ECO:0000256" key="4">
    <source>
        <dbReference type="ARBA" id="ARBA00022500"/>
    </source>
</evidence>
<gene>
    <name evidence="17" type="ORF">SAMN05660284_00146</name>
</gene>
<dbReference type="Gene3D" id="2.30.30.40">
    <property type="entry name" value="SH3 Domains"/>
    <property type="match status" value="1"/>
</dbReference>
<dbReference type="InterPro" id="IPR036097">
    <property type="entry name" value="HisK_dim/P_sf"/>
</dbReference>
<dbReference type="PANTHER" id="PTHR43395">
    <property type="entry name" value="SENSOR HISTIDINE KINASE CHEA"/>
    <property type="match status" value="1"/>
</dbReference>
<dbReference type="PROSITE" id="PS50851">
    <property type="entry name" value="CHEW"/>
    <property type="match status" value="1"/>
</dbReference>
<evidence type="ECO:0000256" key="8">
    <source>
        <dbReference type="ARBA" id="ARBA00022777"/>
    </source>
</evidence>
<keyword evidence="8 17" id="KW-0418">Kinase</keyword>
<reference evidence="18" key="1">
    <citation type="submission" date="2016-10" db="EMBL/GenBank/DDBJ databases">
        <authorList>
            <person name="Varghese N."/>
            <person name="Submissions S."/>
        </authorList>
    </citation>
    <scope>NUCLEOTIDE SEQUENCE [LARGE SCALE GENOMIC DNA]</scope>
    <source>
        <strain evidence="18">DSM 6150</strain>
    </source>
</reference>
<feature type="domain" description="CheW-like" evidence="15">
    <location>
        <begin position="522"/>
        <end position="652"/>
    </location>
</feature>
<evidence type="ECO:0000256" key="13">
    <source>
        <dbReference type="SAM" id="MobiDB-lite"/>
    </source>
</evidence>
<dbReference type="CDD" id="cd16916">
    <property type="entry name" value="HATPase_CheA-like"/>
    <property type="match status" value="1"/>
</dbReference>
<dbReference type="InterPro" id="IPR036890">
    <property type="entry name" value="HATPase_C_sf"/>
</dbReference>
<dbReference type="EMBL" id="FOVE01000001">
    <property type="protein sequence ID" value="SFM96809.1"/>
    <property type="molecule type" value="Genomic_DNA"/>
</dbReference>
<evidence type="ECO:0000256" key="5">
    <source>
        <dbReference type="ARBA" id="ARBA00022553"/>
    </source>
</evidence>
<dbReference type="InterPro" id="IPR036061">
    <property type="entry name" value="CheW-like_dom_sf"/>
</dbReference>
<evidence type="ECO:0000256" key="3">
    <source>
        <dbReference type="ARBA" id="ARBA00021495"/>
    </source>
</evidence>
<dbReference type="PROSITE" id="PS50109">
    <property type="entry name" value="HIS_KIN"/>
    <property type="match status" value="1"/>
</dbReference>
<dbReference type="EC" id="2.7.13.3" evidence="2"/>
<evidence type="ECO:0000256" key="12">
    <source>
        <dbReference type="PROSITE-ProRule" id="PRU00110"/>
    </source>
</evidence>
<dbReference type="InterPro" id="IPR037006">
    <property type="entry name" value="CheA-like_homodim_sf"/>
</dbReference>
<dbReference type="Gene3D" id="1.10.287.560">
    <property type="entry name" value="Histidine kinase CheA-like, homodimeric domain"/>
    <property type="match status" value="1"/>
</dbReference>
<keyword evidence="5 12" id="KW-0597">Phosphoprotein</keyword>
<dbReference type="InterPro" id="IPR008207">
    <property type="entry name" value="Sig_transdc_His_kin_Hpt_dom"/>
</dbReference>
<accession>A0A1I4V6I1</accession>
<protein>
    <recommendedName>
        <fullName evidence="3">Chemotaxis protein CheA</fullName>
        <ecNumber evidence="2">2.7.13.3</ecNumber>
    </recommendedName>
</protein>
<dbReference type="PROSITE" id="PS50894">
    <property type="entry name" value="HPT"/>
    <property type="match status" value="1"/>
</dbReference>
<dbReference type="RefSeq" id="WP_091189714.1">
    <property type="nucleotide sequence ID" value="NZ_FOVE01000001.1"/>
</dbReference>
<dbReference type="SUPFAM" id="SSF47384">
    <property type="entry name" value="Homodimeric domain of signal transducing histidine kinase"/>
    <property type="match status" value="1"/>
</dbReference>
<dbReference type="STRING" id="83765.SAMN05660284_00146"/>
<feature type="compositionally biased region" description="Basic and acidic residues" evidence="13">
    <location>
        <begin position="259"/>
        <end position="269"/>
    </location>
</feature>
<organism evidence="17 18">
    <name type="scientific">Formivibrio citricus</name>
    <dbReference type="NCBI Taxonomy" id="83765"/>
    <lineage>
        <taxon>Bacteria</taxon>
        <taxon>Pseudomonadati</taxon>
        <taxon>Pseudomonadota</taxon>
        <taxon>Betaproteobacteria</taxon>
        <taxon>Neisseriales</taxon>
        <taxon>Chitinibacteraceae</taxon>
        <taxon>Formivibrio</taxon>
    </lineage>
</organism>
<evidence type="ECO:0000259" key="14">
    <source>
        <dbReference type="PROSITE" id="PS50109"/>
    </source>
</evidence>
<dbReference type="InterPro" id="IPR002545">
    <property type="entry name" value="CheW-lke_dom"/>
</dbReference>
<dbReference type="Pfam" id="PF02518">
    <property type="entry name" value="HATPase_c"/>
    <property type="match status" value="1"/>
</dbReference>
<sequence length="673" mass="73521">MDLSKAKDTFLQEARELLQQFETLLLKAESASLDSEDLGALFRTVHTIKGSAGLFGFEAIVSFCHTVENVLAQLRSGTLSLTPELSQLLLLCRDGISRLVDDAEVSETPLVEVPEAERALQDALASVGVHEETPAKPRSIPVATMHADVDDAQRWHIRVKFGADVLRGGVDPIACLRYLSTLGTISGMQTLFPSLPALDELDPETCYIGFDFTLTSSASLAEIDGTFDFAREGSEIEIKSLTPVAVPAAAPAPDNQPEPEARHAEPVARKPGEGKFLKVEAAKLDRLINLVGELVIAGAAANVLSVNRNDNQMQEAISTISTLIEQIRDGALNMRMVPVGEIFQRFPRVVRDVAHELGKDIELRISGEETELDKSMVEKLTDPLMHIVRNALDHGIEPAAERKSSGKPTRGKIELMAYHESGSVVLEVSDDGGGIRRDKVIHKAVERGLIESGAGLTDAQVYHLLFEPGFSTAEAVTNLSGRGVGMDVVKKNIEALRGEIEIESREGQGTTMRLRLPLTLAIIDGFLVQVGPSQFVIPLDMVLECIELVTQESRYRRYIELRGEVLPYIDVRDIFDIHDAALPSYRYIVVVQYGNKRAGLVVDHLLGELQVVIKPLGKLFRGAQGISGSAILGSGEVALILDVPQLVQVACRQEKEEIEHHHERSHTEHACGK</sequence>
<dbReference type="InterPro" id="IPR051315">
    <property type="entry name" value="Bact_Chemotaxis_CheA"/>
</dbReference>
<dbReference type="Gene3D" id="3.30.565.10">
    <property type="entry name" value="Histidine kinase-like ATPase, C-terminal domain"/>
    <property type="match status" value="1"/>
</dbReference>
<comment type="catalytic activity">
    <reaction evidence="1">
        <text>ATP + protein L-histidine = ADP + protein N-phospho-L-histidine.</text>
        <dbReference type="EC" id="2.7.13.3"/>
    </reaction>
</comment>
<dbReference type="SMART" id="SM01231">
    <property type="entry name" value="H-kinase_dim"/>
    <property type="match status" value="1"/>
</dbReference>
<dbReference type="Pfam" id="PF02895">
    <property type="entry name" value="H-kinase_dim"/>
    <property type="match status" value="1"/>
</dbReference>
<dbReference type="GO" id="GO:0000155">
    <property type="term" value="F:phosphorelay sensor kinase activity"/>
    <property type="evidence" value="ECO:0007669"/>
    <property type="project" value="InterPro"/>
</dbReference>
<dbReference type="Proteomes" id="UP000242869">
    <property type="component" value="Unassembled WGS sequence"/>
</dbReference>
<dbReference type="SUPFAM" id="SSF55874">
    <property type="entry name" value="ATPase domain of HSP90 chaperone/DNA topoisomerase II/histidine kinase"/>
    <property type="match status" value="1"/>
</dbReference>
<keyword evidence="18" id="KW-1185">Reference proteome</keyword>
<evidence type="ECO:0000256" key="11">
    <source>
        <dbReference type="ARBA" id="ARBA00035100"/>
    </source>
</evidence>
<dbReference type="GO" id="GO:0006935">
    <property type="term" value="P:chemotaxis"/>
    <property type="evidence" value="ECO:0007669"/>
    <property type="project" value="UniProtKB-KW"/>
</dbReference>
<feature type="modified residue" description="Phosphohistidine" evidence="12">
    <location>
        <position position="46"/>
    </location>
</feature>
<comment type="function">
    <text evidence="11">Involved in the transmission of sensory signals from the chemoreceptors to the flagellar motors. CheA is autophosphorylated; it can transfer its phosphate group to either CheB or CheY.</text>
</comment>
<dbReference type="OrthoDB" id="9146932at2"/>
<keyword evidence="9" id="KW-0067">ATP-binding</keyword>
<dbReference type="Gene3D" id="1.20.120.160">
    <property type="entry name" value="HPT domain"/>
    <property type="match status" value="1"/>
</dbReference>
<dbReference type="PANTHER" id="PTHR43395:SF10">
    <property type="entry name" value="CHEMOTAXIS PROTEIN CHEA"/>
    <property type="match status" value="1"/>
</dbReference>
<name>A0A1I4V6I1_9NEIS</name>
<dbReference type="InterPro" id="IPR005467">
    <property type="entry name" value="His_kinase_dom"/>
</dbReference>
<dbReference type="Pfam" id="PF01584">
    <property type="entry name" value="CheW"/>
    <property type="match status" value="1"/>
</dbReference>
<evidence type="ECO:0000313" key="18">
    <source>
        <dbReference type="Proteomes" id="UP000242869"/>
    </source>
</evidence>
<feature type="region of interest" description="Disordered" evidence="13">
    <location>
        <begin position="248"/>
        <end position="269"/>
    </location>
</feature>
<dbReference type="SMART" id="SM00073">
    <property type="entry name" value="HPT"/>
    <property type="match status" value="1"/>
</dbReference>
<keyword evidence="4" id="KW-0145">Chemotaxis</keyword>
<dbReference type="SUPFAM" id="SSF50341">
    <property type="entry name" value="CheW-like"/>
    <property type="match status" value="1"/>
</dbReference>
<evidence type="ECO:0000259" key="15">
    <source>
        <dbReference type="PROSITE" id="PS50851"/>
    </source>
</evidence>
<dbReference type="SMART" id="SM00260">
    <property type="entry name" value="CheW"/>
    <property type="match status" value="1"/>
</dbReference>
<evidence type="ECO:0000259" key="16">
    <source>
        <dbReference type="PROSITE" id="PS50894"/>
    </source>
</evidence>
<evidence type="ECO:0000256" key="1">
    <source>
        <dbReference type="ARBA" id="ARBA00000085"/>
    </source>
</evidence>
<dbReference type="FunFam" id="2.30.30.40:FF:000048">
    <property type="entry name" value="Chemotaxis protein CheA, putative"/>
    <property type="match status" value="1"/>
</dbReference>
<dbReference type="GO" id="GO:0005524">
    <property type="term" value="F:ATP binding"/>
    <property type="evidence" value="ECO:0007669"/>
    <property type="project" value="UniProtKB-KW"/>
</dbReference>
<dbReference type="SMART" id="SM00387">
    <property type="entry name" value="HATPase_c"/>
    <property type="match status" value="1"/>
</dbReference>
<keyword evidence="6" id="KW-0808">Transferase</keyword>
<keyword evidence="7" id="KW-0547">Nucleotide-binding</keyword>
<dbReference type="PRINTS" id="PR00344">
    <property type="entry name" value="BCTRLSENSOR"/>
</dbReference>
<feature type="domain" description="HPt" evidence="16">
    <location>
        <begin position="1"/>
        <end position="103"/>
    </location>
</feature>
<dbReference type="InterPro" id="IPR003594">
    <property type="entry name" value="HATPase_dom"/>
</dbReference>
<evidence type="ECO:0000256" key="7">
    <source>
        <dbReference type="ARBA" id="ARBA00022741"/>
    </source>
</evidence>
<evidence type="ECO:0000256" key="6">
    <source>
        <dbReference type="ARBA" id="ARBA00022679"/>
    </source>
</evidence>
<evidence type="ECO:0000313" key="17">
    <source>
        <dbReference type="EMBL" id="SFM96809.1"/>
    </source>
</evidence>
<dbReference type="GO" id="GO:0005737">
    <property type="term" value="C:cytoplasm"/>
    <property type="evidence" value="ECO:0007669"/>
    <property type="project" value="InterPro"/>
</dbReference>
<dbReference type="CDD" id="cd00731">
    <property type="entry name" value="CheA_reg"/>
    <property type="match status" value="1"/>
</dbReference>
<proteinExistence type="predicted"/>
<dbReference type="FunFam" id="3.30.565.10:FF:000016">
    <property type="entry name" value="Chemotaxis protein CheA, putative"/>
    <property type="match status" value="1"/>
</dbReference>
<dbReference type="AlphaFoldDB" id="A0A1I4V6I1"/>
<dbReference type="SUPFAM" id="SSF47226">
    <property type="entry name" value="Histidine-containing phosphotransfer domain, HPT domain"/>
    <property type="match status" value="1"/>
</dbReference>
<dbReference type="InterPro" id="IPR004105">
    <property type="entry name" value="CheA-like_dim"/>
</dbReference>
<evidence type="ECO:0000256" key="9">
    <source>
        <dbReference type="ARBA" id="ARBA00022840"/>
    </source>
</evidence>
<evidence type="ECO:0000256" key="2">
    <source>
        <dbReference type="ARBA" id="ARBA00012438"/>
    </source>
</evidence>
<dbReference type="InterPro" id="IPR004358">
    <property type="entry name" value="Sig_transdc_His_kin-like_C"/>
</dbReference>